<protein>
    <submittedName>
        <fullName evidence="2">Uncharacterized protein</fullName>
    </submittedName>
</protein>
<evidence type="ECO:0000256" key="1">
    <source>
        <dbReference type="SAM" id="MobiDB-lite"/>
    </source>
</evidence>
<dbReference type="EMBL" id="MZ334521">
    <property type="protein sequence ID" value="UBF22688.1"/>
    <property type="molecule type" value="Genomic_DNA"/>
</dbReference>
<reference evidence="2" key="1">
    <citation type="submission" date="2021-05" db="EMBL/GenBank/DDBJ databases">
        <title>Diversity, taxonomy and evolution of archaeal viruses of the class Caudoviricetes.</title>
        <authorList>
            <person name="Liu Y."/>
            <person name="Demina T.A."/>
            <person name="Roux S."/>
            <person name="Aiewsakun P."/>
            <person name="Kazlauskas D."/>
            <person name="Simmonds P."/>
            <person name="Prangishvili D."/>
            <person name="Oksanen H.M."/>
            <person name="Krupovic M."/>
        </authorList>
    </citation>
    <scope>NUCLEOTIDE SEQUENCE</scope>
    <source>
        <strain evidence="2">HRTV-25/14</strain>
    </source>
</reference>
<feature type="region of interest" description="Disordered" evidence="1">
    <location>
        <begin position="1"/>
        <end position="50"/>
    </location>
</feature>
<accession>A0AAE9BY34</accession>
<gene>
    <name evidence="2" type="ORF">HRTV-25_gp107</name>
</gene>
<sequence length="238" mass="26475">MRHRTALVGRINQTKPKLMAFPTPNDSNDSNQNNAAAAEPEPEPEPESVYDTLSDEQIETLQDYWMVVDTYRGISKLCRTHLFGDGDRPSNADIAALKGQSPLADHFVFYKDAKDDMKASLREMRENGDIPSEVGLRGFKEEIEPDFEHEVLNVENAADFGVNPETFTDNDDDILIPDEYEAPTDDEGNLVVWAAESGDEVSDDEVLETLKTVNRLGDKTAEGAVEALKEAGYKVVHN</sequence>
<keyword evidence="3" id="KW-1185">Reference proteome</keyword>
<evidence type="ECO:0000313" key="2">
    <source>
        <dbReference type="EMBL" id="UBF22688.1"/>
    </source>
</evidence>
<proteinExistence type="predicted"/>
<feature type="compositionally biased region" description="Acidic residues" evidence="1">
    <location>
        <begin position="40"/>
        <end position="50"/>
    </location>
</feature>
<organism evidence="2 3">
    <name type="scientific">Halorubrum tailed virus 25</name>
    <dbReference type="NCBI Taxonomy" id="2878006"/>
    <lineage>
        <taxon>Viruses</taxon>
        <taxon>Duplodnaviria</taxon>
        <taxon>Heunggongvirae</taxon>
        <taxon>Uroviricota</taxon>
        <taxon>Caudoviricetes</taxon>
        <taxon>Thumleimavirales</taxon>
        <taxon>Hafunaviridae</taxon>
        <taxon>Laminvirus</taxon>
        <taxon>Laminvirus thailandense</taxon>
        <taxon>Laminvirus HRTV25</taxon>
    </lineage>
</organism>
<dbReference type="Proteomes" id="UP000827232">
    <property type="component" value="Segment"/>
</dbReference>
<feature type="compositionally biased region" description="Low complexity" evidence="1">
    <location>
        <begin position="25"/>
        <end position="39"/>
    </location>
</feature>
<name>A0AAE9BY34_9CAUD</name>
<evidence type="ECO:0000313" key="3">
    <source>
        <dbReference type="Proteomes" id="UP000827232"/>
    </source>
</evidence>